<name>A0ACD5EUY8_9HYPH</name>
<dbReference type="EMBL" id="CP171853">
    <property type="protein sequence ID" value="XKM42912.1"/>
    <property type="molecule type" value="Genomic_DNA"/>
</dbReference>
<dbReference type="Proteomes" id="UP000078465">
    <property type="component" value="Chromosome"/>
</dbReference>
<evidence type="ECO:0000313" key="2">
    <source>
        <dbReference type="Proteomes" id="UP000078465"/>
    </source>
</evidence>
<organism evidence="1 2">
    <name type="scientific">Rhizobium ruizarguesonis</name>
    <dbReference type="NCBI Taxonomy" id="2081791"/>
    <lineage>
        <taxon>Bacteria</taxon>
        <taxon>Pseudomonadati</taxon>
        <taxon>Pseudomonadota</taxon>
        <taxon>Alphaproteobacteria</taxon>
        <taxon>Hyphomicrobiales</taxon>
        <taxon>Rhizobiaceae</taxon>
        <taxon>Rhizobium/Agrobacterium group</taxon>
        <taxon>Rhizobium</taxon>
    </lineage>
</organism>
<gene>
    <name evidence="1" type="ORF">A4U53_030840</name>
</gene>
<reference evidence="1" key="1">
    <citation type="submission" date="2024-10" db="EMBL/GenBank/DDBJ databases">
        <title>Strain of Rhizobium-related bacteria isolated fromm roots of Vavilovia formosa.</title>
        <authorList>
            <person name="Kimeklis A."/>
            <person name="Afonin A."/>
        </authorList>
    </citation>
    <scope>NUCLEOTIDE SEQUENCE</scope>
    <source>
        <strain evidence="1">Vaf-46</strain>
    </source>
</reference>
<sequence>MKYAQASDASGDASGVTGRSKNHLRVFHSDDDAYINALVSAAVGLIDGADGWLGRAISAQTWECSVDRFPCSDAYGHAGRIYIPLAPLASITSVKYTGSNGVEADVAGYRTFGIGSTQPGYILPAIGNSWPSTICEPESVRIIFVAGYEDVPHGIKHAILLMVGSWFENREDIGDGKMVELPLASKALLMPHRNWRG</sequence>
<protein>
    <submittedName>
        <fullName evidence="1">Head-tail connector protein</fullName>
    </submittedName>
</protein>
<evidence type="ECO:0000313" key="1">
    <source>
        <dbReference type="EMBL" id="XKM42912.1"/>
    </source>
</evidence>
<proteinExistence type="predicted"/>
<accession>A0ACD5EUY8</accession>